<keyword evidence="3" id="KW-1185">Reference proteome</keyword>
<organism evidence="2 3">
    <name type="scientific">Novipirellula galeiformis</name>
    <dbReference type="NCBI Taxonomy" id="2528004"/>
    <lineage>
        <taxon>Bacteria</taxon>
        <taxon>Pseudomonadati</taxon>
        <taxon>Planctomycetota</taxon>
        <taxon>Planctomycetia</taxon>
        <taxon>Pirellulales</taxon>
        <taxon>Pirellulaceae</taxon>
        <taxon>Novipirellula</taxon>
    </lineage>
</organism>
<protein>
    <submittedName>
        <fullName evidence="2">Uncharacterized protein</fullName>
    </submittedName>
</protein>
<reference evidence="2 3" key="1">
    <citation type="submission" date="2019-02" db="EMBL/GenBank/DDBJ databases">
        <title>Deep-cultivation of Planctomycetes and their phenomic and genomic characterization uncovers novel biology.</title>
        <authorList>
            <person name="Wiegand S."/>
            <person name="Jogler M."/>
            <person name="Boedeker C."/>
            <person name="Pinto D."/>
            <person name="Vollmers J."/>
            <person name="Rivas-Marin E."/>
            <person name="Kohn T."/>
            <person name="Peeters S.H."/>
            <person name="Heuer A."/>
            <person name="Rast P."/>
            <person name="Oberbeckmann S."/>
            <person name="Bunk B."/>
            <person name="Jeske O."/>
            <person name="Meyerdierks A."/>
            <person name="Storesund J.E."/>
            <person name="Kallscheuer N."/>
            <person name="Luecker S."/>
            <person name="Lage O.M."/>
            <person name="Pohl T."/>
            <person name="Merkel B.J."/>
            <person name="Hornburger P."/>
            <person name="Mueller R.-W."/>
            <person name="Bruemmer F."/>
            <person name="Labrenz M."/>
            <person name="Spormann A.M."/>
            <person name="Op Den Camp H."/>
            <person name="Overmann J."/>
            <person name="Amann R."/>
            <person name="Jetten M.S.M."/>
            <person name="Mascher T."/>
            <person name="Medema M.H."/>
            <person name="Devos D.P."/>
            <person name="Kaster A.-K."/>
            <person name="Ovreas L."/>
            <person name="Rohde M."/>
            <person name="Galperin M.Y."/>
            <person name="Jogler C."/>
        </authorList>
    </citation>
    <scope>NUCLEOTIDE SEQUENCE [LARGE SCALE GENOMIC DNA]</scope>
    <source>
        <strain evidence="2 3">Pla52o</strain>
    </source>
</reference>
<name>A0A5C6CD19_9BACT</name>
<dbReference type="RefSeq" id="WP_146595616.1">
    <property type="nucleotide sequence ID" value="NZ_SJPT01000005.1"/>
</dbReference>
<dbReference type="EMBL" id="SJPT01000005">
    <property type="protein sequence ID" value="TWU22450.1"/>
    <property type="molecule type" value="Genomic_DNA"/>
</dbReference>
<evidence type="ECO:0000313" key="2">
    <source>
        <dbReference type="EMBL" id="TWU22450.1"/>
    </source>
</evidence>
<evidence type="ECO:0000256" key="1">
    <source>
        <dbReference type="SAM" id="MobiDB-lite"/>
    </source>
</evidence>
<feature type="region of interest" description="Disordered" evidence="1">
    <location>
        <begin position="540"/>
        <end position="562"/>
    </location>
</feature>
<dbReference type="Proteomes" id="UP000316304">
    <property type="component" value="Unassembled WGS sequence"/>
</dbReference>
<comment type="caution">
    <text evidence="2">The sequence shown here is derived from an EMBL/GenBank/DDBJ whole genome shotgun (WGS) entry which is preliminary data.</text>
</comment>
<dbReference type="OrthoDB" id="294113at2"/>
<dbReference type="AlphaFoldDB" id="A0A5C6CD19"/>
<accession>A0A5C6CD19</accession>
<gene>
    <name evidence="2" type="ORF">Pla52o_35060</name>
</gene>
<evidence type="ECO:0000313" key="3">
    <source>
        <dbReference type="Proteomes" id="UP000316304"/>
    </source>
</evidence>
<sequence>MTDPEPSPEDSIDHGVLFYNGYTFGSLTHVDVSSEMVYDATERTVSYIKHKVTAKAIIAPNDDYSDQDSHVEAIRQRLSKPGKKFELSQKGFGPSIRVNFNDAEEEEVEVRDVAFGPKPRMISWLPIGHTGAAECVWECDVHVPECSGARYDGVMTMAYSVTYTVNRKGFTTRSIAGHLIIAMTRDEYDGIPDSADEYRDKIAIGKIDNFQREQMFQISEDKSRLDFVITDTEIESPNGWPAGVVDISGSHRTRVNPYSRDRIDSSMSVEVELAQNQPRVRAWQIFQAIISKRWSAVPTNMTRFLDHLEIDEELFGNKLAFTAQWRTIPKGSNYFDFVLNDNGMFRSLEIDWADWKTSMNDITSQRGISQLKYHHDDEKLIDLCNTDDPGYTLDNDLPTNAPDGESTGLCNTKPTAENSYIHFDANLTNDRSYLNLVQITLGETVVNRNTNDFLDEDATLPEINLGAAAAVVSRGHPGITFTWEGYCERVGYPIPDVDLNDFTETPLIKKKDKTVRKYLGMVYCQPVYSMRWVHEYEALENPSTSPTTPVPFVPDEEEEEPA</sequence>
<proteinExistence type="predicted"/>